<feature type="domain" description="HTH iclR-type" evidence="6">
    <location>
        <begin position="12"/>
        <end position="73"/>
    </location>
</feature>
<evidence type="ECO:0000256" key="1">
    <source>
        <dbReference type="ARBA" id="ARBA00023015"/>
    </source>
</evidence>
<evidence type="ECO:0000256" key="3">
    <source>
        <dbReference type="ARBA" id="ARBA00023163"/>
    </source>
</evidence>
<dbReference type="InterPro" id="IPR005471">
    <property type="entry name" value="Tscrpt_reg_IclR_N"/>
</dbReference>
<name>A0A2D2LWC6_FAUOS</name>
<keyword evidence="2" id="KW-0238">DNA-binding</keyword>
<dbReference type="GO" id="GO:0003677">
    <property type="term" value="F:DNA binding"/>
    <property type="evidence" value="ECO:0007669"/>
    <property type="project" value="UniProtKB-KW"/>
</dbReference>
<protein>
    <recommendedName>
        <fullName evidence="4">HTH-type transcriptional repressor AllR</fullName>
    </recommendedName>
    <alternativeName>
        <fullName evidence="5">Negative regulator of allantoin and glyoxylate utilization operons</fullName>
    </alternativeName>
</protein>
<organism evidence="8 9">
    <name type="scientific">Faucicola osloensis</name>
    <name type="common">Moraxella osloensis</name>
    <dbReference type="NCBI Taxonomy" id="34062"/>
    <lineage>
        <taxon>Bacteria</taxon>
        <taxon>Pseudomonadati</taxon>
        <taxon>Pseudomonadota</taxon>
        <taxon>Gammaproteobacteria</taxon>
        <taxon>Moraxellales</taxon>
        <taxon>Moraxellaceae</taxon>
        <taxon>Faucicola</taxon>
    </lineage>
</organism>
<dbReference type="EMBL" id="CP024443">
    <property type="protein sequence ID" value="ATR79313.1"/>
    <property type="molecule type" value="Genomic_DNA"/>
</dbReference>
<dbReference type="PANTHER" id="PTHR30136:SF24">
    <property type="entry name" value="HTH-TYPE TRANSCRIPTIONAL REPRESSOR ALLR"/>
    <property type="match status" value="1"/>
</dbReference>
<keyword evidence="1" id="KW-0805">Transcription regulation</keyword>
<evidence type="ECO:0000259" key="6">
    <source>
        <dbReference type="PROSITE" id="PS51077"/>
    </source>
</evidence>
<dbReference type="InterPro" id="IPR036390">
    <property type="entry name" value="WH_DNA-bd_sf"/>
</dbReference>
<dbReference type="PANTHER" id="PTHR30136">
    <property type="entry name" value="HELIX-TURN-HELIX TRANSCRIPTIONAL REGULATOR, ICLR FAMILY"/>
    <property type="match status" value="1"/>
</dbReference>
<evidence type="ECO:0000256" key="2">
    <source>
        <dbReference type="ARBA" id="ARBA00023125"/>
    </source>
</evidence>
<dbReference type="InterPro" id="IPR050707">
    <property type="entry name" value="HTH_MetabolicPath_Reg"/>
</dbReference>
<sequence>MTIGHTQKTSLVPALDRAFEILDCVTVSTHALTAADIAKKLNLPRSSVYNILQSLCQKGVLFKDAENRFYIGSYVMYWAGKFEEQQGVIKIFQEIINQYNNLLDYTITLSTLDSQTGEVVFLDCRTPQLPLCFNFRAGVRVPAVFSATGKAMLSTWLIDDIKMMYGDSLPPALTPFSVQNYDRLLEELNSVKQTRVSLDDGQLREGMFCIGTYIRDKSGSAIAGIAVSLLKHEYQIKRMEVEETIIIIAKDIEKRLGFKS</sequence>
<accession>A0A2D2LWC6</accession>
<dbReference type="InterPro" id="IPR029016">
    <property type="entry name" value="GAF-like_dom_sf"/>
</dbReference>
<dbReference type="SMART" id="SM00346">
    <property type="entry name" value="HTH_ICLR"/>
    <property type="match status" value="1"/>
</dbReference>
<dbReference type="GO" id="GO:0045892">
    <property type="term" value="P:negative regulation of DNA-templated transcription"/>
    <property type="evidence" value="ECO:0007669"/>
    <property type="project" value="TreeGrafter"/>
</dbReference>
<dbReference type="InterPro" id="IPR036388">
    <property type="entry name" value="WH-like_DNA-bd_sf"/>
</dbReference>
<gene>
    <name evidence="8" type="ORF">NP7_08675</name>
</gene>
<dbReference type="GO" id="GO:0003700">
    <property type="term" value="F:DNA-binding transcription factor activity"/>
    <property type="evidence" value="ECO:0007669"/>
    <property type="project" value="TreeGrafter"/>
</dbReference>
<dbReference type="Gene3D" id="3.30.450.40">
    <property type="match status" value="1"/>
</dbReference>
<dbReference type="Proteomes" id="UP000229340">
    <property type="component" value="Chromosome"/>
</dbReference>
<evidence type="ECO:0000313" key="9">
    <source>
        <dbReference type="Proteomes" id="UP000229340"/>
    </source>
</evidence>
<dbReference type="Pfam" id="PF01614">
    <property type="entry name" value="IclR_C"/>
    <property type="match status" value="1"/>
</dbReference>
<dbReference type="SUPFAM" id="SSF46785">
    <property type="entry name" value="Winged helix' DNA-binding domain"/>
    <property type="match status" value="1"/>
</dbReference>
<dbReference type="PROSITE" id="PS51078">
    <property type="entry name" value="ICLR_ED"/>
    <property type="match status" value="1"/>
</dbReference>
<evidence type="ECO:0000256" key="5">
    <source>
        <dbReference type="ARBA" id="ARBA00042627"/>
    </source>
</evidence>
<dbReference type="Gene3D" id="1.10.10.10">
    <property type="entry name" value="Winged helix-like DNA-binding domain superfamily/Winged helix DNA-binding domain"/>
    <property type="match status" value="1"/>
</dbReference>
<evidence type="ECO:0000256" key="4">
    <source>
        <dbReference type="ARBA" id="ARBA00040379"/>
    </source>
</evidence>
<dbReference type="PROSITE" id="PS51077">
    <property type="entry name" value="HTH_ICLR"/>
    <property type="match status" value="1"/>
</dbReference>
<dbReference type="InterPro" id="IPR014757">
    <property type="entry name" value="Tscrpt_reg_IclR_C"/>
</dbReference>
<keyword evidence="3" id="KW-0804">Transcription</keyword>
<dbReference type="SUPFAM" id="SSF55781">
    <property type="entry name" value="GAF domain-like"/>
    <property type="match status" value="1"/>
</dbReference>
<feature type="domain" description="IclR-ED" evidence="7">
    <location>
        <begin position="74"/>
        <end position="258"/>
    </location>
</feature>
<evidence type="ECO:0000259" key="7">
    <source>
        <dbReference type="PROSITE" id="PS51078"/>
    </source>
</evidence>
<reference evidence="9" key="1">
    <citation type="submission" date="2017-11" db="EMBL/GenBank/DDBJ databases">
        <title>Complete genome sequence of Moraxella osloensis NP7 isolated from human skin.</title>
        <authorList>
            <person name="Lee K."/>
            <person name="Lim J.Y."/>
            <person name="Hwang I."/>
        </authorList>
    </citation>
    <scope>NUCLEOTIDE SEQUENCE [LARGE SCALE GENOMIC DNA]</scope>
    <source>
        <strain evidence="9">NP7</strain>
    </source>
</reference>
<dbReference type="RefSeq" id="WP_100270491.1">
    <property type="nucleotide sequence ID" value="NZ_CP024443.1"/>
</dbReference>
<dbReference type="Pfam" id="PF09339">
    <property type="entry name" value="HTH_IclR"/>
    <property type="match status" value="1"/>
</dbReference>
<evidence type="ECO:0000313" key="8">
    <source>
        <dbReference type="EMBL" id="ATR79313.1"/>
    </source>
</evidence>
<proteinExistence type="predicted"/>
<dbReference type="AlphaFoldDB" id="A0A2D2LWC6"/>